<dbReference type="InterPro" id="IPR036390">
    <property type="entry name" value="WH_DNA-bd_sf"/>
</dbReference>
<organism evidence="2 3">
    <name type="scientific">Denitromonas halophila</name>
    <dbReference type="NCBI Taxonomy" id="1629404"/>
    <lineage>
        <taxon>Bacteria</taxon>
        <taxon>Pseudomonadati</taxon>
        <taxon>Pseudomonadota</taxon>
        <taxon>Betaproteobacteria</taxon>
        <taxon>Rhodocyclales</taxon>
        <taxon>Zoogloeaceae</taxon>
        <taxon>Denitromonas</taxon>
    </lineage>
</organism>
<dbReference type="SMART" id="SM00347">
    <property type="entry name" value="HTH_MARR"/>
    <property type="match status" value="1"/>
</dbReference>
<proteinExistence type="predicted"/>
<dbReference type="Pfam" id="PF01047">
    <property type="entry name" value="MarR"/>
    <property type="match status" value="1"/>
</dbReference>
<dbReference type="Proteomes" id="UP000318349">
    <property type="component" value="Unassembled WGS sequence"/>
</dbReference>
<name>A0A557RE99_9RHOO</name>
<dbReference type="EMBL" id="VMNI01000013">
    <property type="protein sequence ID" value="TVO75382.1"/>
    <property type="molecule type" value="Genomic_DNA"/>
</dbReference>
<evidence type="ECO:0000313" key="2">
    <source>
        <dbReference type="EMBL" id="TVO75382.1"/>
    </source>
</evidence>
<dbReference type="GO" id="GO:0003700">
    <property type="term" value="F:DNA-binding transcription factor activity"/>
    <property type="evidence" value="ECO:0007669"/>
    <property type="project" value="InterPro"/>
</dbReference>
<dbReference type="PRINTS" id="PR00598">
    <property type="entry name" value="HTHMARR"/>
</dbReference>
<sequence length="175" mass="18810">MKGAERLVAVEVSTPSMARALPELPMTQTVMVRLLRIAVAGMSDCFEPVFRAAGLAENSFHILCLLMAAEAGSASPSELSDLVGTSRANITRLLDALVDERLVSRRTAARDARRQVVTITAQGRARCRVMAEQIAPPLRAAFGQLDDEELATLARLLRKAVTSFDGAAMPARAFS</sequence>
<dbReference type="InterPro" id="IPR036388">
    <property type="entry name" value="WH-like_DNA-bd_sf"/>
</dbReference>
<dbReference type="InterPro" id="IPR000835">
    <property type="entry name" value="HTH_MarR-typ"/>
</dbReference>
<accession>A0A557RE99</accession>
<dbReference type="Gene3D" id="1.10.10.10">
    <property type="entry name" value="Winged helix-like DNA-binding domain superfamily/Winged helix DNA-binding domain"/>
    <property type="match status" value="1"/>
</dbReference>
<feature type="domain" description="HTH marR-type" evidence="1">
    <location>
        <begin position="28"/>
        <end position="162"/>
    </location>
</feature>
<protein>
    <submittedName>
        <fullName evidence="2">MarR family transcriptional regulator</fullName>
    </submittedName>
</protein>
<dbReference type="PROSITE" id="PS50995">
    <property type="entry name" value="HTH_MARR_2"/>
    <property type="match status" value="1"/>
</dbReference>
<dbReference type="InterPro" id="IPR039422">
    <property type="entry name" value="MarR/SlyA-like"/>
</dbReference>
<reference evidence="2 3" key="1">
    <citation type="submission" date="2019-07" db="EMBL/GenBank/DDBJ databases">
        <title>The pathways for chlorine oxyanion respiration interact through the shared metabolite chlorate.</title>
        <authorList>
            <person name="Barnum T.P."/>
            <person name="Cheng Y."/>
            <person name="Hill K.A."/>
            <person name="Lucas L.N."/>
            <person name="Carlson H.K."/>
            <person name="Coates J.D."/>
        </authorList>
    </citation>
    <scope>NUCLEOTIDE SEQUENCE [LARGE SCALE GENOMIC DNA]</scope>
    <source>
        <strain evidence="2 3">SFB-1</strain>
    </source>
</reference>
<dbReference type="SUPFAM" id="SSF46785">
    <property type="entry name" value="Winged helix' DNA-binding domain"/>
    <property type="match status" value="1"/>
</dbReference>
<dbReference type="PANTHER" id="PTHR33164:SF43">
    <property type="entry name" value="HTH-TYPE TRANSCRIPTIONAL REPRESSOR YETL"/>
    <property type="match status" value="1"/>
</dbReference>
<dbReference type="PANTHER" id="PTHR33164">
    <property type="entry name" value="TRANSCRIPTIONAL REGULATOR, MARR FAMILY"/>
    <property type="match status" value="1"/>
</dbReference>
<evidence type="ECO:0000259" key="1">
    <source>
        <dbReference type="PROSITE" id="PS50995"/>
    </source>
</evidence>
<gene>
    <name evidence="2" type="ORF">FHP89_13600</name>
</gene>
<dbReference type="AlphaFoldDB" id="A0A557RE99"/>
<comment type="caution">
    <text evidence="2">The sequence shown here is derived from an EMBL/GenBank/DDBJ whole genome shotgun (WGS) entry which is preliminary data.</text>
</comment>
<dbReference type="GO" id="GO:0006950">
    <property type="term" value="P:response to stress"/>
    <property type="evidence" value="ECO:0007669"/>
    <property type="project" value="TreeGrafter"/>
</dbReference>
<evidence type="ECO:0000313" key="3">
    <source>
        <dbReference type="Proteomes" id="UP000318349"/>
    </source>
</evidence>